<name>N6T0I6_DENPD</name>
<proteinExistence type="predicted"/>
<evidence type="ECO:0000313" key="1">
    <source>
        <dbReference type="EMBL" id="ENN73564.1"/>
    </source>
</evidence>
<dbReference type="AlphaFoldDB" id="N6T0I6"/>
<sequence>MLSDAKRASEAFPGHRLSIMADAPIASENFIMDSKGASHVETLSLLQVWENGDAEFLRWRPKKVLCPVVSSQSRVPD</sequence>
<gene>
    <name evidence="1" type="ORF">YQE_09813</name>
</gene>
<accession>N6T0I6</accession>
<dbReference type="HOGENOM" id="CLU_2640658_0_0_1"/>
<dbReference type="EMBL" id="KB741156">
    <property type="protein sequence ID" value="ENN73564.1"/>
    <property type="molecule type" value="Genomic_DNA"/>
</dbReference>
<organism evidence="1">
    <name type="scientific">Dendroctonus ponderosae</name>
    <name type="common">Mountain pine beetle</name>
    <dbReference type="NCBI Taxonomy" id="77166"/>
    <lineage>
        <taxon>Eukaryota</taxon>
        <taxon>Metazoa</taxon>
        <taxon>Ecdysozoa</taxon>
        <taxon>Arthropoda</taxon>
        <taxon>Hexapoda</taxon>
        <taxon>Insecta</taxon>
        <taxon>Pterygota</taxon>
        <taxon>Neoptera</taxon>
        <taxon>Endopterygota</taxon>
        <taxon>Coleoptera</taxon>
        <taxon>Polyphaga</taxon>
        <taxon>Cucujiformia</taxon>
        <taxon>Curculionidae</taxon>
        <taxon>Scolytinae</taxon>
        <taxon>Dendroctonus</taxon>
    </lineage>
</organism>
<protein>
    <submittedName>
        <fullName evidence="1">Uncharacterized protein</fullName>
    </submittedName>
</protein>
<feature type="non-terminal residue" evidence="1">
    <location>
        <position position="1"/>
    </location>
</feature>
<reference evidence="1" key="1">
    <citation type="journal article" date="2013" name="Genome Biol.">
        <title>Draft genome of the mountain pine beetle, Dendroctonus ponderosae Hopkins, a major forest pest.</title>
        <authorList>
            <person name="Keeling C.I."/>
            <person name="Yuen M.M."/>
            <person name="Liao N.Y."/>
            <person name="Docking T.R."/>
            <person name="Chan S.K."/>
            <person name="Taylor G.A."/>
            <person name="Palmquist D.L."/>
            <person name="Jackman S.D."/>
            <person name="Nguyen A."/>
            <person name="Li M."/>
            <person name="Henderson H."/>
            <person name="Janes J.K."/>
            <person name="Zhao Y."/>
            <person name="Pandoh P."/>
            <person name="Moore R."/>
            <person name="Sperling F.A."/>
            <person name="Huber D.P."/>
            <person name="Birol I."/>
            <person name="Jones S.J."/>
            <person name="Bohlmann J."/>
        </authorList>
    </citation>
    <scope>NUCLEOTIDE SEQUENCE</scope>
</reference>